<gene>
    <name evidence="2" type="ORF">K1Y72_20310</name>
</gene>
<dbReference type="Gene3D" id="3.50.50.60">
    <property type="entry name" value="FAD/NAD(P)-binding domain"/>
    <property type="match status" value="1"/>
</dbReference>
<keyword evidence="3" id="KW-1185">Reference proteome</keyword>
<dbReference type="EMBL" id="JAIBOA010000012">
    <property type="protein sequence ID" value="MBW8484739.1"/>
    <property type="molecule type" value="Genomic_DNA"/>
</dbReference>
<dbReference type="Pfam" id="PF13738">
    <property type="entry name" value="Pyr_redox_3"/>
    <property type="match status" value="1"/>
</dbReference>
<proteinExistence type="predicted"/>
<dbReference type="Proteomes" id="UP000774570">
    <property type="component" value="Unassembled WGS sequence"/>
</dbReference>
<dbReference type="PANTHER" id="PTHR43539:SF78">
    <property type="entry name" value="FLAVIN-CONTAINING MONOOXYGENASE"/>
    <property type="match status" value="1"/>
</dbReference>
<dbReference type="PRINTS" id="PR00469">
    <property type="entry name" value="PNDRDTASEII"/>
</dbReference>
<dbReference type="SUPFAM" id="SSF51905">
    <property type="entry name" value="FAD/NAD(P)-binding domain"/>
    <property type="match status" value="1"/>
</dbReference>
<evidence type="ECO:0000313" key="2">
    <source>
        <dbReference type="EMBL" id="MBW8484739.1"/>
    </source>
</evidence>
<dbReference type="InterPro" id="IPR036188">
    <property type="entry name" value="FAD/NAD-bd_sf"/>
</dbReference>
<dbReference type="PRINTS" id="PR00368">
    <property type="entry name" value="FADPNR"/>
</dbReference>
<reference evidence="2 3" key="1">
    <citation type="submission" date="2021-07" db="EMBL/GenBank/DDBJ databases">
        <title>Actinomadura sp. PM05-2 isolated from lichen.</title>
        <authorList>
            <person name="Somphong A."/>
            <person name="Phongsopitanun W."/>
            <person name="Tanasupawat S."/>
            <person name="Peongsungnone V."/>
        </authorList>
    </citation>
    <scope>NUCLEOTIDE SEQUENCE [LARGE SCALE GENOMIC DNA]</scope>
    <source>
        <strain evidence="2 3">PM05-2</strain>
    </source>
</reference>
<dbReference type="RefSeq" id="WP_220167963.1">
    <property type="nucleotide sequence ID" value="NZ_JAIBOA010000012.1"/>
</dbReference>
<comment type="caution">
    <text evidence="2">The sequence shown here is derived from an EMBL/GenBank/DDBJ whole genome shotgun (WGS) entry which is preliminary data.</text>
</comment>
<dbReference type="InterPro" id="IPR050982">
    <property type="entry name" value="Auxin_biosynth/cation_transpt"/>
</dbReference>
<evidence type="ECO:0000256" key="1">
    <source>
        <dbReference type="ARBA" id="ARBA00023002"/>
    </source>
</evidence>
<evidence type="ECO:0000313" key="3">
    <source>
        <dbReference type="Proteomes" id="UP000774570"/>
    </source>
</evidence>
<name>A0ABS7FWE1_9ACTN</name>
<sequence length="410" mass="43218">MNDAAVDVLIVGAGPYGLSVAAHAHGRGLRTRIIGTPMRFWAENMPAGMFLKSEPFAVALGSPEPGRAFTDRHDGWTIGRPIPRDTFVEYGRWFADRLAVRPEETDVVRVDRAGDGFGVLLGTGERVRAGSVVMAIGVGAFTRVPAGLAGLPAGMLSHASDHRDLSGFAGEEVVVIGAGQSALETAVLLAEAGAHPHLVARTPALSWNPPPEPDPSWAGLLLRGPHSGLGRGWRTWLWAERPAATRLLPAAARQRVVRTTLGPAGAWWLHDRFDERTAVSLGRTVTGAAERDGRAVLDTVGADGDARTVACDRVIAATGFAVDVERIAVLSADLRGQVRRTYRSPALGAHFQSSVPGLYFGGLTAAASFGPVMRFVHGAGFCARRIADHIAATRPRAAGVAASGNVLVRS</sequence>
<dbReference type="PANTHER" id="PTHR43539">
    <property type="entry name" value="FLAVIN-BINDING MONOOXYGENASE-LIKE PROTEIN (AFU_ORTHOLOGUE AFUA_4G09220)"/>
    <property type="match status" value="1"/>
</dbReference>
<accession>A0ABS7FWE1</accession>
<keyword evidence="1" id="KW-0560">Oxidoreductase</keyword>
<organism evidence="2 3">
    <name type="scientific">Actinomadura parmotrematis</name>
    <dbReference type="NCBI Taxonomy" id="2864039"/>
    <lineage>
        <taxon>Bacteria</taxon>
        <taxon>Bacillati</taxon>
        <taxon>Actinomycetota</taxon>
        <taxon>Actinomycetes</taxon>
        <taxon>Streptosporangiales</taxon>
        <taxon>Thermomonosporaceae</taxon>
        <taxon>Actinomadura</taxon>
    </lineage>
</organism>
<protein>
    <submittedName>
        <fullName evidence="2">NAD(P)-binding domain-containing protein</fullName>
    </submittedName>
</protein>